<keyword evidence="7" id="KW-0472">Membrane</keyword>
<dbReference type="PANTHER" id="PTHR15859">
    <property type="entry name" value="SETA BINDING PROTEIN 1"/>
    <property type="match status" value="1"/>
</dbReference>
<dbReference type="OrthoDB" id="6077599at2759"/>
<dbReference type="InterPro" id="IPR000210">
    <property type="entry name" value="BTB/POZ_dom"/>
</dbReference>
<dbReference type="AlphaFoldDB" id="A0A6P7P3F9"/>
<dbReference type="InterPro" id="IPR001680">
    <property type="entry name" value="WD40_rpt"/>
</dbReference>
<dbReference type="InterPro" id="IPR047876">
    <property type="entry name" value="SHKBP1/KCTD3"/>
</dbReference>
<feature type="region of interest" description="Disordered" evidence="11">
    <location>
        <begin position="761"/>
        <end position="858"/>
    </location>
</feature>
<feature type="compositionally biased region" description="Low complexity" evidence="11">
    <location>
        <begin position="679"/>
        <end position="692"/>
    </location>
</feature>
<evidence type="ECO:0000256" key="7">
    <source>
        <dbReference type="ARBA" id="ARBA00023136"/>
    </source>
</evidence>
<feature type="domain" description="BTB" evidence="12">
    <location>
        <begin position="9"/>
        <end position="78"/>
    </location>
</feature>
<gene>
    <name evidence="14" type="primary">shkbp1</name>
</gene>
<dbReference type="CDD" id="cd18393">
    <property type="entry name" value="BTB_POZ_SHKBP1"/>
    <property type="match status" value="1"/>
</dbReference>
<dbReference type="InterPro" id="IPR011333">
    <property type="entry name" value="SKP1/BTB/POZ_sf"/>
</dbReference>
<reference evidence="14" key="1">
    <citation type="submission" date="2025-08" db="UniProtKB">
        <authorList>
            <consortium name="RefSeq"/>
        </authorList>
    </citation>
    <scope>IDENTIFICATION</scope>
</reference>
<dbReference type="Gene3D" id="3.30.710.10">
    <property type="entry name" value="Potassium Channel Kv1.1, Chain A"/>
    <property type="match status" value="1"/>
</dbReference>
<dbReference type="Pfam" id="PF02214">
    <property type="entry name" value="BTB_2"/>
    <property type="match status" value="1"/>
</dbReference>
<dbReference type="InterPro" id="IPR047825">
    <property type="entry name" value="SHKBP1_KCTD3_BTB_POZ"/>
</dbReference>
<evidence type="ECO:0000256" key="3">
    <source>
        <dbReference type="ARBA" id="ARBA00022475"/>
    </source>
</evidence>
<organism evidence="13 14">
    <name type="scientific">Betta splendens</name>
    <name type="common">Siamese fighting fish</name>
    <dbReference type="NCBI Taxonomy" id="158456"/>
    <lineage>
        <taxon>Eukaryota</taxon>
        <taxon>Metazoa</taxon>
        <taxon>Chordata</taxon>
        <taxon>Craniata</taxon>
        <taxon>Vertebrata</taxon>
        <taxon>Euteleostomi</taxon>
        <taxon>Actinopterygii</taxon>
        <taxon>Neopterygii</taxon>
        <taxon>Teleostei</taxon>
        <taxon>Neoteleostei</taxon>
        <taxon>Acanthomorphata</taxon>
        <taxon>Anabantaria</taxon>
        <taxon>Anabantiformes</taxon>
        <taxon>Anabantoidei</taxon>
        <taxon>Osphronemidae</taxon>
        <taxon>Betta</taxon>
    </lineage>
</organism>
<dbReference type="InterPro" id="IPR036322">
    <property type="entry name" value="WD40_repeat_dom_sf"/>
</dbReference>
<dbReference type="GO" id="GO:0051260">
    <property type="term" value="P:protein homooligomerization"/>
    <property type="evidence" value="ECO:0007669"/>
    <property type="project" value="InterPro"/>
</dbReference>
<comment type="function">
    <text evidence="8">Accessory subunit of potassium/sodium hyperpolarization-activated cyclic nucleotide-gated channel 3 (HCN3) up-regulating its cell-surface expression and current density without affecting its voltage dependence and kinetics.</text>
</comment>
<comment type="subunit">
    <text evidence="9">Interacts with HCN3.</text>
</comment>
<evidence type="ECO:0000259" key="12">
    <source>
        <dbReference type="PROSITE" id="PS50097"/>
    </source>
</evidence>
<dbReference type="KEGG" id="bspl:114867884"/>
<dbReference type="SMART" id="SM00320">
    <property type="entry name" value="WD40"/>
    <property type="match status" value="3"/>
</dbReference>
<evidence type="ECO:0000256" key="2">
    <source>
        <dbReference type="ARBA" id="ARBA00009572"/>
    </source>
</evidence>
<evidence type="ECO:0000256" key="4">
    <source>
        <dbReference type="ARBA" id="ARBA00022553"/>
    </source>
</evidence>
<dbReference type="InterPro" id="IPR015943">
    <property type="entry name" value="WD40/YVTN_repeat-like_dom_sf"/>
</dbReference>
<dbReference type="GO" id="GO:0005886">
    <property type="term" value="C:plasma membrane"/>
    <property type="evidence" value="ECO:0007669"/>
    <property type="project" value="UniProtKB-SubCell"/>
</dbReference>
<evidence type="ECO:0000256" key="6">
    <source>
        <dbReference type="ARBA" id="ARBA00022737"/>
    </source>
</evidence>
<sequence length="858" mass="92301">MSSATRSGDIVHLNVGGKRFSTSRQTLTWVPDSFFSSLLSGRISTLKDETGAIFIDRDPSLFASILNFLRTKELHPRSINVHMLMHEAEFYGITPLVRKLQLCDELDRSSCGNVLFNGYLPPPVYPAKRRNRHSVAGSQFVAGRVVPGERVPVRRSNTMPPNLGNAGILGRASTEERSSGGQVSDPGLVRIICGHHNWIAVAYTQFVVCYRVKESTGWQQVFTSPRLEWVIDRVALNAKVMGGSLGDHDKMVAVASVTEIILWSICPDGNGNEIGVFSLNVPVEALFFVGNQLIATSHAGKVGVWNAVTKHWQNQEVVPISSYDTAGSFLILGCNNGSIYYIDVQKFPLRMKDNDLLVTELYRDPTEDAITALSVYLTPKTSDSGNWIEIAYGTSSGTVRVIVQHPETVGSGPQLFQTFSVHRSPVTKIMLSEKHLISVCADNNHVRTWTVTRFRGMISTQPGSTPLTSFKILSLDDVDGHGGCSAGTEIGPYGERDDQQVFIQRVVPDTDKLYVRLSSNGKRVCEVRSVDGTSITAFTVHECEGSSRIGSRPRRYLFSGHSNGSIQMWDLTTAMEIADKVDIRVLGGPTEEELLELLDQCDLALTRTPDSTPRASTCSLHTQLSDGLRMERIHSAGRGAGTSGSSASLYGSLPRQAPPAVAPIKPSLSAGPGTAPAYAHGSSSPGHAASPRPSRHLDREREWGSVRRGSFVERCQELAKGSEAAGGAGFGLPAGPEGCRRSLAVCSELEARFGLRTHTTFSVSPGVRHSPGIPPSPLSSSSLHRRATPTSPTSPAPTAGSPTRSQTPVSPRRSTAASPASPSSMVIVPASPESAPSPDSPTAGPPASPKPHMNETSF</sequence>
<keyword evidence="4" id="KW-0597">Phosphoprotein</keyword>
<dbReference type="SUPFAM" id="SSF54695">
    <property type="entry name" value="POZ domain"/>
    <property type="match status" value="1"/>
</dbReference>
<evidence type="ECO:0000256" key="10">
    <source>
        <dbReference type="ARBA" id="ARBA00073141"/>
    </source>
</evidence>
<keyword evidence="3" id="KW-1003">Cell membrane</keyword>
<protein>
    <recommendedName>
        <fullName evidence="10">BTB/POZ domain-containing protein KCTD3</fullName>
    </recommendedName>
</protein>
<comment type="subcellular location">
    <subcellularLocation>
        <location evidence="1">Cell membrane</location>
    </subcellularLocation>
</comment>
<evidence type="ECO:0000256" key="5">
    <source>
        <dbReference type="ARBA" id="ARBA00022574"/>
    </source>
</evidence>
<feature type="compositionally biased region" description="Low complexity" evidence="11">
    <location>
        <begin position="643"/>
        <end position="652"/>
    </location>
</feature>
<feature type="region of interest" description="Disordered" evidence="11">
    <location>
        <begin position="636"/>
        <end position="702"/>
    </location>
</feature>
<proteinExistence type="inferred from homology"/>
<dbReference type="PANTHER" id="PTHR15859:SF5">
    <property type="entry name" value="SH3KBP1-BINDING PROTEIN 1"/>
    <property type="match status" value="1"/>
</dbReference>
<keyword evidence="13" id="KW-1185">Reference proteome</keyword>
<dbReference type="SUPFAM" id="SSF50978">
    <property type="entry name" value="WD40 repeat-like"/>
    <property type="match status" value="1"/>
</dbReference>
<keyword evidence="6" id="KW-0677">Repeat</keyword>
<dbReference type="InterPro" id="IPR003131">
    <property type="entry name" value="T1-type_BTB"/>
</dbReference>
<dbReference type="CTD" id="92799"/>
<evidence type="ECO:0000256" key="1">
    <source>
        <dbReference type="ARBA" id="ARBA00004236"/>
    </source>
</evidence>
<name>A0A6P7P3F9_BETSP</name>
<dbReference type="PROSITE" id="PS50097">
    <property type="entry name" value="BTB"/>
    <property type="match status" value="1"/>
</dbReference>
<evidence type="ECO:0000256" key="11">
    <source>
        <dbReference type="SAM" id="MobiDB-lite"/>
    </source>
</evidence>
<dbReference type="SMART" id="SM00225">
    <property type="entry name" value="BTB"/>
    <property type="match status" value="1"/>
</dbReference>
<accession>A0A6P7P3F9</accession>
<dbReference type="InParanoid" id="A0A6P7P3F9"/>
<feature type="compositionally biased region" description="Low complexity" evidence="11">
    <location>
        <begin position="778"/>
        <end position="842"/>
    </location>
</feature>
<dbReference type="RefSeq" id="XP_029026826.1">
    <property type="nucleotide sequence ID" value="XM_029170993.3"/>
</dbReference>
<dbReference type="FunFam" id="2.130.10.10:FF:000205">
    <property type="entry name" value="BTB/POZ domain-containing protein KCTD3 isoform X1"/>
    <property type="match status" value="1"/>
</dbReference>
<dbReference type="GeneID" id="114867884"/>
<evidence type="ECO:0000256" key="8">
    <source>
        <dbReference type="ARBA" id="ARBA00059269"/>
    </source>
</evidence>
<dbReference type="FunFam" id="3.30.710.10:FF:000038">
    <property type="entry name" value="BTB/POZ domain-containing protein KCTD3 isoform X1"/>
    <property type="match status" value="1"/>
</dbReference>
<evidence type="ECO:0000313" key="14">
    <source>
        <dbReference type="RefSeq" id="XP_029026826.1"/>
    </source>
</evidence>
<dbReference type="FunCoup" id="A0A6P7P3F9">
    <property type="interactions" value="1025"/>
</dbReference>
<comment type="similarity">
    <text evidence="2">Belongs to the KCTD3 family.</text>
</comment>
<dbReference type="Proteomes" id="UP000515150">
    <property type="component" value="Chromosome 13"/>
</dbReference>
<dbReference type="Gene3D" id="2.130.10.10">
    <property type="entry name" value="YVTN repeat-like/Quinoprotein amine dehydrogenase"/>
    <property type="match status" value="1"/>
</dbReference>
<keyword evidence="5" id="KW-0853">WD repeat</keyword>
<evidence type="ECO:0000256" key="9">
    <source>
        <dbReference type="ARBA" id="ARBA00065501"/>
    </source>
</evidence>
<evidence type="ECO:0000313" key="13">
    <source>
        <dbReference type="Proteomes" id="UP000515150"/>
    </source>
</evidence>